<name>E1QZT8_OLSUV</name>
<gene>
    <name evidence="5" type="ordered locus">Olsu_0789</name>
</gene>
<accession>E1QZT8</accession>
<dbReference type="InterPro" id="IPR002698">
    <property type="entry name" value="FTHF_cligase"/>
</dbReference>
<keyword evidence="6" id="KW-1185">Reference proteome</keyword>
<keyword evidence="5" id="KW-0436">Ligase</keyword>
<evidence type="ECO:0000313" key="6">
    <source>
        <dbReference type="Proteomes" id="UP000000333"/>
    </source>
</evidence>
<keyword evidence="3 4" id="KW-0067">ATP-binding</keyword>
<dbReference type="SUPFAM" id="SSF100950">
    <property type="entry name" value="NagB/RpiA/CoA transferase-like"/>
    <property type="match status" value="1"/>
</dbReference>
<feature type="binding site" evidence="4">
    <location>
        <begin position="12"/>
        <end position="16"/>
    </location>
    <ligand>
        <name>ATP</name>
        <dbReference type="ChEBI" id="CHEBI:30616"/>
    </ligand>
</feature>
<organism evidence="5 6">
    <name type="scientific">Olsenella uli (strain ATCC 49627 / DSM 7084 / CCUG 31166 / CIP 109912 / JCM 12494 / LMG 11480 / NCIMB 702895 / VPI D76D-27C)</name>
    <name type="common">Lactobacillus uli</name>
    <dbReference type="NCBI Taxonomy" id="633147"/>
    <lineage>
        <taxon>Bacteria</taxon>
        <taxon>Bacillati</taxon>
        <taxon>Actinomycetota</taxon>
        <taxon>Coriobacteriia</taxon>
        <taxon>Coriobacteriales</taxon>
        <taxon>Atopobiaceae</taxon>
        <taxon>Olsenella</taxon>
    </lineage>
</organism>
<feature type="binding site" evidence="4">
    <location>
        <position position="58"/>
    </location>
    <ligand>
        <name>substrate</name>
    </ligand>
</feature>
<dbReference type="PANTHER" id="PTHR23407:SF1">
    <property type="entry name" value="5-FORMYLTETRAHYDROFOLATE CYCLO-LIGASE"/>
    <property type="match status" value="1"/>
</dbReference>
<dbReference type="Proteomes" id="UP000000333">
    <property type="component" value="Chromosome"/>
</dbReference>
<dbReference type="GO" id="GO:0035999">
    <property type="term" value="P:tetrahydrofolate interconversion"/>
    <property type="evidence" value="ECO:0007669"/>
    <property type="project" value="TreeGrafter"/>
</dbReference>
<feature type="binding site" evidence="4">
    <location>
        <position position="63"/>
    </location>
    <ligand>
        <name>substrate</name>
    </ligand>
</feature>
<dbReference type="AlphaFoldDB" id="E1QZT8"/>
<dbReference type="EMBL" id="CP002106">
    <property type="protein sequence ID" value="ADK67902.1"/>
    <property type="molecule type" value="Genomic_DNA"/>
</dbReference>
<evidence type="ECO:0000256" key="2">
    <source>
        <dbReference type="ARBA" id="ARBA00022741"/>
    </source>
</evidence>
<evidence type="ECO:0000256" key="1">
    <source>
        <dbReference type="ARBA" id="ARBA00010638"/>
    </source>
</evidence>
<dbReference type="HOGENOM" id="CLU_066245_2_2_11"/>
<evidence type="ECO:0000313" key="5">
    <source>
        <dbReference type="EMBL" id="ADK67902.1"/>
    </source>
</evidence>
<dbReference type="Pfam" id="PF01812">
    <property type="entry name" value="5-FTHF_cyc-lig"/>
    <property type="match status" value="2"/>
</dbReference>
<sequence length="223" mass="23688">MHDMGPSAKDRKATLRVCLTSRRAAASAERRAAADAAIVQRVVRLPEYARSSLLLTYLAMGEEVETRGLIGRAWADGKAVALPRCLPGRRLAWQRIESLDGLVRSPFGVEEPPDDPGALVDLGAAMPDAWPPDARSSGVWPSDASVSDVLAIVPGLAFDRQGYRVGYGGGFYDTFLAGFGGSTIGLCRSGLLSDDLGLLGALEPHDLPVQVVVTDTEALRMDA</sequence>
<dbReference type="PIRSF" id="PIRSF006806">
    <property type="entry name" value="FTHF_cligase"/>
    <property type="match status" value="1"/>
</dbReference>
<dbReference type="GO" id="GO:0030272">
    <property type="term" value="F:5-formyltetrahydrofolate cyclo-ligase activity"/>
    <property type="evidence" value="ECO:0007669"/>
    <property type="project" value="TreeGrafter"/>
</dbReference>
<proteinExistence type="inferred from homology"/>
<feature type="binding site" evidence="4">
    <location>
        <begin position="164"/>
        <end position="172"/>
    </location>
    <ligand>
        <name>ATP</name>
        <dbReference type="ChEBI" id="CHEBI:30616"/>
    </ligand>
</feature>
<dbReference type="InterPro" id="IPR024185">
    <property type="entry name" value="FTHF_cligase-like_sf"/>
</dbReference>
<dbReference type="PANTHER" id="PTHR23407">
    <property type="entry name" value="ATPASE INHIBITOR/5-FORMYLTETRAHYDROFOLATE CYCLO-LIGASE"/>
    <property type="match status" value="1"/>
</dbReference>
<protein>
    <submittedName>
        <fullName evidence="5">5-formyltetrahydrofolate cyclo-ligase</fullName>
    </submittedName>
</protein>
<dbReference type="KEGG" id="ols:Olsu_0789"/>
<evidence type="ECO:0000256" key="3">
    <source>
        <dbReference type="ARBA" id="ARBA00022840"/>
    </source>
</evidence>
<reference evidence="5 6" key="1">
    <citation type="journal article" date="2010" name="Stand. Genomic Sci.">
        <title>Complete genome sequence of Olsenella uli type strain (VPI D76D-27C).</title>
        <authorList>
            <person name="Goker M."/>
            <person name="Held B."/>
            <person name="Lucas S."/>
            <person name="Nolan M."/>
            <person name="Yasawong M."/>
            <person name="Glavina Del Rio T."/>
            <person name="Tice H."/>
            <person name="Cheng J.F."/>
            <person name="Bruce D."/>
            <person name="Detter J.C."/>
            <person name="Tapia R."/>
            <person name="Han C."/>
            <person name="Goodwin L."/>
            <person name="Pitluck S."/>
            <person name="Liolios K."/>
            <person name="Ivanova N."/>
            <person name="Mavromatis K."/>
            <person name="Mikhailova N."/>
            <person name="Pati A."/>
            <person name="Chen A."/>
            <person name="Palaniappan K."/>
            <person name="Land M."/>
            <person name="Hauser L."/>
            <person name="Chang Y.J."/>
            <person name="Jeffries C.D."/>
            <person name="Rohde M."/>
            <person name="Sikorski J."/>
            <person name="Pukall R."/>
            <person name="Woyke T."/>
            <person name="Bristow J."/>
            <person name="Eisen J.A."/>
            <person name="Markowitz V."/>
            <person name="Hugenholtz P."/>
            <person name="Kyrpides N.C."/>
            <person name="Klenk H.P."/>
            <person name="Lapidus A."/>
        </authorList>
    </citation>
    <scope>NUCLEOTIDE SEQUENCE [LARGE SCALE GENOMIC DNA]</scope>
    <source>
        <strain evidence="6">ATCC 49627 / DSM 7084 / CIP 109912 / JCM 12494 / NCIMB 702895 / VPI D76D-27C</strain>
    </source>
</reference>
<dbReference type="GO" id="GO:0005524">
    <property type="term" value="F:ATP binding"/>
    <property type="evidence" value="ECO:0007669"/>
    <property type="project" value="UniProtKB-KW"/>
</dbReference>
<evidence type="ECO:0000256" key="4">
    <source>
        <dbReference type="PIRSR" id="PIRSR006806-1"/>
    </source>
</evidence>
<dbReference type="Gene3D" id="3.40.50.10420">
    <property type="entry name" value="NagB/RpiA/CoA transferase-like"/>
    <property type="match status" value="1"/>
</dbReference>
<comment type="similarity">
    <text evidence="1">Belongs to the 5-formyltetrahydrofolate cyclo-ligase family.</text>
</comment>
<dbReference type="eggNOG" id="COG0212">
    <property type="taxonomic scope" value="Bacteria"/>
</dbReference>
<dbReference type="STRING" id="633147.Olsu_0789"/>
<dbReference type="GO" id="GO:0009396">
    <property type="term" value="P:folic acid-containing compound biosynthetic process"/>
    <property type="evidence" value="ECO:0007669"/>
    <property type="project" value="TreeGrafter"/>
</dbReference>
<dbReference type="InterPro" id="IPR037171">
    <property type="entry name" value="NagB/RpiA_transferase-like"/>
</dbReference>
<keyword evidence="2 4" id="KW-0547">Nucleotide-binding</keyword>